<dbReference type="InterPro" id="IPR058923">
    <property type="entry name" value="RCC1-like_dom"/>
</dbReference>
<dbReference type="EMBL" id="CAJNNV010028306">
    <property type="protein sequence ID" value="CAE8624063.1"/>
    <property type="molecule type" value="Genomic_DNA"/>
</dbReference>
<evidence type="ECO:0000259" key="6">
    <source>
        <dbReference type="Pfam" id="PF00004"/>
    </source>
</evidence>
<accession>A0A813GN14</accession>
<evidence type="ECO:0000259" key="7">
    <source>
        <dbReference type="Pfam" id="PF25390"/>
    </source>
</evidence>
<dbReference type="OrthoDB" id="10256179at2759"/>
<dbReference type="PROSITE" id="PS00626">
    <property type="entry name" value="RCC1_2"/>
    <property type="match status" value="2"/>
</dbReference>
<evidence type="ECO:0000313" key="8">
    <source>
        <dbReference type="EMBL" id="CAE8624063.1"/>
    </source>
</evidence>
<dbReference type="PANTHER" id="PTHR45982:SF1">
    <property type="entry name" value="REGULATOR OF CHROMOSOME CONDENSATION"/>
    <property type="match status" value="1"/>
</dbReference>
<keyword evidence="2" id="KW-0677">Repeat</keyword>
<evidence type="ECO:0000256" key="5">
    <source>
        <dbReference type="SAM" id="Phobius"/>
    </source>
</evidence>
<dbReference type="AlphaFoldDB" id="A0A813GN14"/>
<organism evidence="8 9">
    <name type="scientific">Polarella glacialis</name>
    <name type="common">Dinoflagellate</name>
    <dbReference type="NCBI Taxonomy" id="89957"/>
    <lineage>
        <taxon>Eukaryota</taxon>
        <taxon>Sar</taxon>
        <taxon>Alveolata</taxon>
        <taxon>Dinophyceae</taxon>
        <taxon>Suessiales</taxon>
        <taxon>Suessiaceae</taxon>
        <taxon>Polarella</taxon>
    </lineage>
</organism>
<feature type="repeat" description="RCC1" evidence="3">
    <location>
        <begin position="460"/>
        <end position="527"/>
    </location>
</feature>
<dbReference type="InterPro" id="IPR027417">
    <property type="entry name" value="P-loop_NTPase"/>
</dbReference>
<evidence type="ECO:0000256" key="4">
    <source>
        <dbReference type="SAM" id="MobiDB-lite"/>
    </source>
</evidence>
<dbReference type="Proteomes" id="UP000654075">
    <property type="component" value="Unassembled WGS sequence"/>
</dbReference>
<dbReference type="Gene3D" id="2.130.10.30">
    <property type="entry name" value="Regulator of chromosome condensation 1/beta-lactamase-inhibitor protein II"/>
    <property type="match status" value="2"/>
</dbReference>
<sequence>MLAKAVATECEATFFSISASSLTSKWVAWSEKQMRALFSLSRKLQPSVVFIDEIDSMLTSRSAGEHEAARRLKTEFLVQLDGAGSFTDTHTEHTHTATNTQSTNIAPHDAIMMLSLASTAPLNLSEDVLRGHEHEERFIFAWGSNSHGQCLADEAATVVPAPRIVPCKRPMRSLTAGWDNSMLIDASGSLWGGGANRGHCLSEEVSTEQVALTRLDLAELDGVPFEAVQMGKDHTLAVLEGGRAVISWGPSNEYGQVGHGFPHRSRVRPGVVHLSGVTVKQVACGENHSLVLTVQGEVFAFGCNSHGALGSGRREPLEQAERVGSNHLRAMPVRGIAAGAQSSMALSIGGQVFCWGCNGRGRLGLGPSYDEESAVLAPVAVPNLPGVARAIAAGGQHSAVILRRGRLFLAGDNRSGQLGQSRQDVDWTSTFYELPFLDYTLRVRTIALGRKHTLILSYDGELYACGCNAEGQLGSGGPWGSESKPAESASIDVPVRLSLGLDPSLAEDYMVVGISTCHDHTIALVHSVPIGHRNRELGKRAQMDGRPQTSAASRHTVQSGSSDFAQTLRASRASQFLRTIQESDGLRPDGGFALQPDQNPSDEPPQMPARPSTGHSIRTSLAGSTLLSSECTSRVGRYTRGIALSTKPPRKGSSGSVHAEEEGTPAEEVVLLQPVVQPGVAGSVGFASLSVGKLHSLIQAAQSGSGVEDLRNALAAAFATPSLLNASFCFPGLYRPRLDAGGLLDAFKEISNTDDLYIEVEMHIVNAAFEGLTGWANDHDEATSLVHRDQLRGVPALLLSPVLAEPARPQPYELMSRIMRLVAWMPAEGRRELQEAWQSESVAVVLLLELPRSCRYCCTCLLFLLLLCVLIWLVLSLLRRHIINVEEK</sequence>
<comment type="caution">
    <text evidence="8">The sequence shown here is derived from an EMBL/GenBank/DDBJ whole genome shotgun (WGS) entry which is preliminary data.</text>
</comment>
<dbReference type="Gene3D" id="3.40.50.300">
    <property type="entry name" value="P-loop containing nucleotide triphosphate hydrolases"/>
    <property type="match status" value="1"/>
</dbReference>
<dbReference type="SUPFAM" id="SSF52540">
    <property type="entry name" value="P-loop containing nucleoside triphosphate hydrolases"/>
    <property type="match status" value="1"/>
</dbReference>
<keyword evidence="1" id="KW-0344">Guanine-nucleotide releasing factor</keyword>
<dbReference type="InterPro" id="IPR003959">
    <property type="entry name" value="ATPase_AAA_core"/>
</dbReference>
<gene>
    <name evidence="8" type="ORF">PGLA1383_LOCUS41255</name>
</gene>
<feature type="repeat" description="RCC1" evidence="3">
    <location>
        <begin position="350"/>
        <end position="404"/>
    </location>
</feature>
<dbReference type="InterPro" id="IPR051553">
    <property type="entry name" value="Ran_GTPase-activating"/>
</dbReference>
<dbReference type="GO" id="GO:0005524">
    <property type="term" value="F:ATP binding"/>
    <property type="evidence" value="ECO:0007669"/>
    <property type="project" value="InterPro"/>
</dbReference>
<dbReference type="GO" id="GO:0016887">
    <property type="term" value="F:ATP hydrolysis activity"/>
    <property type="evidence" value="ECO:0007669"/>
    <property type="project" value="InterPro"/>
</dbReference>
<dbReference type="Pfam" id="PF00004">
    <property type="entry name" value="AAA"/>
    <property type="match status" value="1"/>
</dbReference>
<evidence type="ECO:0000313" key="9">
    <source>
        <dbReference type="Proteomes" id="UP000654075"/>
    </source>
</evidence>
<dbReference type="PANTHER" id="PTHR45982">
    <property type="entry name" value="REGULATOR OF CHROMOSOME CONDENSATION"/>
    <property type="match status" value="1"/>
</dbReference>
<keyword evidence="5" id="KW-1133">Transmembrane helix</keyword>
<feature type="region of interest" description="Disordered" evidence="4">
    <location>
        <begin position="540"/>
        <end position="562"/>
    </location>
</feature>
<dbReference type="Pfam" id="PF25390">
    <property type="entry name" value="WD40_RLD"/>
    <property type="match status" value="1"/>
</dbReference>
<feature type="compositionally biased region" description="Polar residues" evidence="4">
    <location>
        <begin position="547"/>
        <end position="562"/>
    </location>
</feature>
<keyword evidence="5" id="KW-0812">Transmembrane</keyword>
<feature type="repeat" description="RCC1" evidence="3">
    <location>
        <begin position="296"/>
        <end position="349"/>
    </location>
</feature>
<protein>
    <submittedName>
        <fullName evidence="8">Uncharacterized protein</fullName>
    </submittedName>
</protein>
<feature type="domain" description="ATPase AAA-type core" evidence="6">
    <location>
        <begin position="1"/>
        <end position="86"/>
    </location>
</feature>
<dbReference type="InterPro" id="IPR009091">
    <property type="entry name" value="RCC1/BLIP-II"/>
</dbReference>
<feature type="repeat" description="RCC1" evidence="3">
    <location>
        <begin position="243"/>
        <end position="295"/>
    </location>
</feature>
<feature type="region of interest" description="Disordered" evidence="4">
    <location>
        <begin position="639"/>
        <end position="665"/>
    </location>
</feature>
<dbReference type="PRINTS" id="PR00633">
    <property type="entry name" value="RCCNDNSATION"/>
</dbReference>
<dbReference type="OMA" id="VEMHIVN"/>
<dbReference type="InterPro" id="IPR000408">
    <property type="entry name" value="Reg_chr_condens"/>
</dbReference>
<keyword evidence="5" id="KW-0472">Membrane</keyword>
<reference evidence="8" key="1">
    <citation type="submission" date="2021-02" db="EMBL/GenBank/DDBJ databases">
        <authorList>
            <person name="Dougan E. K."/>
            <person name="Rhodes N."/>
            <person name="Thang M."/>
            <person name="Chan C."/>
        </authorList>
    </citation>
    <scope>NUCLEOTIDE SEQUENCE</scope>
</reference>
<feature type="region of interest" description="Disordered" evidence="4">
    <location>
        <begin position="582"/>
        <end position="616"/>
    </location>
</feature>
<feature type="domain" description="RCC1-like" evidence="7">
    <location>
        <begin position="139"/>
        <end position="522"/>
    </location>
</feature>
<dbReference type="PROSITE" id="PS50012">
    <property type="entry name" value="RCC1_3"/>
    <property type="match status" value="5"/>
</dbReference>
<feature type="repeat" description="RCC1" evidence="3">
    <location>
        <begin position="405"/>
        <end position="459"/>
    </location>
</feature>
<feature type="transmembrane region" description="Helical" evidence="5">
    <location>
        <begin position="861"/>
        <end position="878"/>
    </location>
</feature>
<evidence type="ECO:0000256" key="1">
    <source>
        <dbReference type="ARBA" id="ARBA00022658"/>
    </source>
</evidence>
<proteinExistence type="predicted"/>
<evidence type="ECO:0000256" key="2">
    <source>
        <dbReference type="ARBA" id="ARBA00022737"/>
    </source>
</evidence>
<name>A0A813GN14_POLGL</name>
<dbReference type="SUPFAM" id="SSF50985">
    <property type="entry name" value="RCC1/BLIP-II"/>
    <property type="match status" value="2"/>
</dbReference>
<evidence type="ECO:0000256" key="3">
    <source>
        <dbReference type="PROSITE-ProRule" id="PRU00235"/>
    </source>
</evidence>
<keyword evidence="9" id="KW-1185">Reference proteome</keyword>